<sequence>MTFLIFATLMLLIDYYLFQAIITVSKGWTPVWKNVLRFGFWIPTILSIAVLSWWLFGDPYRQSGGTWTWIRTALLGSYLSKVFGIVVVFMDDITRGVKWLAQFFYRGDPEHLPGNAIPRSEFLAKTALVAASIPFGTMAYGILSGAHDYRVKRVTVKLPNLPKSFDGLKIGHVSDIHSGSFFNKTAVRGGVEMMLNEKPDLIFFTGDLVNNESSEVKDYINIFDKFKAPLGVYSVTGNHDYGDYHRWDSTEAKRRNFKDLMEAHRLMNFKLLMNQNHIIEQGGEKLAILGNENWGGGRFSKYGRLDLAHQGTNEAAVKLLLSHDPSHWDAQVRPSYKDIDVMFSGHTHGFQFGIELGNFKWSPSQYAYKQWAGLYQEGSQYLYVNRGFGYLGYPGRIGMPPELTIMELKRA</sequence>
<dbReference type="GO" id="GO:0009245">
    <property type="term" value="P:lipid A biosynthetic process"/>
    <property type="evidence" value="ECO:0007669"/>
    <property type="project" value="TreeGrafter"/>
</dbReference>
<gene>
    <name evidence="5" type="ORF">KK083_20675</name>
</gene>
<keyword evidence="6" id="KW-1185">Reference proteome</keyword>
<evidence type="ECO:0000313" key="5">
    <source>
        <dbReference type="EMBL" id="MBT1699324.1"/>
    </source>
</evidence>
<feature type="domain" description="Calcineurin-like phosphoesterase" evidence="4">
    <location>
        <begin position="168"/>
        <end position="349"/>
    </location>
</feature>
<dbReference type="Pfam" id="PF00149">
    <property type="entry name" value="Metallophos"/>
    <property type="match status" value="1"/>
</dbReference>
<dbReference type="Proteomes" id="UP001319200">
    <property type="component" value="Unassembled WGS sequence"/>
</dbReference>
<proteinExistence type="predicted"/>
<keyword evidence="2" id="KW-0378">Hydrolase</keyword>
<comment type="caution">
    <text evidence="5">The sequence shown here is derived from an EMBL/GenBank/DDBJ whole genome shotgun (WGS) entry which is preliminary data.</text>
</comment>
<evidence type="ECO:0000313" key="6">
    <source>
        <dbReference type="Proteomes" id="UP001319200"/>
    </source>
</evidence>
<dbReference type="RefSeq" id="WP_254167187.1">
    <property type="nucleotide sequence ID" value="NZ_JAHESF010000024.1"/>
</dbReference>
<dbReference type="PANTHER" id="PTHR31302:SF31">
    <property type="entry name" value="PHOSPHODIESTERASE YAEI"/>
    <property type="match status" value="1"/>
</dbReference>
<dbReference type="GO" id="GO:0016020">
    <property type="term" value="C:membrane"/>
    <property type="evidence" value="ECO:0007669"/>
    <property type="project" value="GOC"/>
</dbReference>
<dbReference type="GO" id="GO:0046872">
    <property type="term" value="F:metal ion binding"/>
    <property type="evidence" value="ECO:0007669"/>
    <property type="project" value="UniProtKB-KW"/>
</dbReference>
<keyword evidence="3" id="KW-0812">Transmembrane</keyword>
<dbReference type="Gene3D" id="3.60.21.10">
    <property type="match status" value="1"/>
</dbReference>
<accession>A0AAP2GKR4</accession>
<feature type="transmembrane region" description="Helical" evidence="3">
    <location>
        <begin position="35"/>
        <end position="56"/>
    </location>
</feature>
<dbReference type="InterPro" id="IPR004843">
    <property type="entry name" value="Calcineurin-like_PHP"/>
</dbReference>
<evidence type="ECO:0000259" key="4">
    <source>
        <dbReference type="Pfam" id="PF00149"/>
    </source>
</evidence>
<dbReference type="InterPro" id="IPR051158">
    <property type="entry name" value="Metallophosphoesterase_sf"/>
</dbReference>
<evidence type="ECO:0000256" key="3">
    <source>
        <dbReference type="SAM" id="Phobius"/>
    </source>
</evidence>
<evidence type="ECO:0000256" key="2">
    <source>
        <dbReference type="ARBA" id="ARBA00022801"/>
    </source>
</evidence>
<dbReference type="AlphaFoldDB" id="A0AAP2GKR4"/>
<reference evidence="5 6" key="1">
    <citation type="submission" date="2021-05" db="EMBL/GenBank/DDBJ databases">
        <title>A Polyphasic approach of four new species of the genus Ohtaekwangia: Ohtaekwangia histidinii sp. nov., Ohtaekwangia cretensis sp. nov., Ohtaekwangia indiensis sp. nov., Ohtaekwangia reichenbachii sp. nov. from diverse environment.</title>
        <authorList>
            <person name="Octaviana S."/>
        </authorList>
    </citation>
    <scope>NUCLEOTIDE SEQUENCE [LARGE SCALE GENOMIC DNA]</scope>
    <source>
        <strain evidence="5 6">PWU4</strain>
    </source>
</reference>
<dbReference type="PANTHER" id="PTHR31302">
    <property type="entry name" value="TRANSMEMBRANE PROTEIN WITH METALLOPHOSPHOESTERASE DOMAIN-RELATED"/>
    <property type="match status" value="1"/>
</dbReference>
<feature type="transmembrane region" description="Helical" evidence="3">
    <location>
        <begin position="68"/>
        <end position="90"/>
    </location>
</feature>
<protein>
    <submittedName>
        <fullName evidence="5">Metallophosphoesterase</fullName>
    </submittedName>
</protein>
<keyword evidence="3" id="KW-1133">Transmembrane helix</keyword>
<feature type="transmembrane region" description="Helical" evidence="3">
    <location>
        <begin position="122"/>
        <end position="143"/>
    </location>
</feature>
<organism evidence="5 6">
    <name type="scientific">Chryseosolibacter histidini</name>
    <dbReference type="NCBI Taxonomy" id="2782349"/>
    <lineage>
        <taxon>Bacteria</taxon>
        <taxon>Pseudomonadati</taxon>
        <taxon>Bacteroidota</taxon>
        <taxon>Cytophagia</taxon>
        <taxon>Cytophagales</taxon>
        <taxon>Chryseotaleaceae</taxon>
        <taxon>Chryseosolibacter</taxon>
    </lineage>
</organism>
<keyword evidence="1" id="KW-0479">Metal-binding</keyword>
<name>A0AAP2GKR4_9BACT</name>
<dbReference type="InterPro" id="IPR029052">
    <property type="entry name" value="Metallo-depent_PP-like"/>
</dbReference>
<dbReference type="GO" id="GO:0008758">
    <property type="term" value="F:UDP-2,3-diacylglucosamine hydrolase activity"/>
    <property type="evidence" value="ECO:0007669"/>
    <property type="project" value="TreeGrafter"/>
</dbReference>
<keyword evidence="3" id="KW-0472">Membrane</keyword>
<evidence type="ECO:0000256" key="1">
    <source>
        <dbReference type="ARBA" id="ARBA00022723"/>
    </source>
</evidence>
<dbReference type="EMBL" id="JAHESF010000024">
    <property type="protein sequence ID" value="MBT1699324.1"/>
    <property type="molecule type" value="Genomic_DNA"/>
</dbReference>
<dbReference type="CDD" id="cd07385">
    <property type="entry name" value="MPP_YkuE_C"/>
    <property type="match status" value="1"/>
</dbReference>
<dbReference type="SUPFAM" id="SSF56300">
    <property type="entry name" value="Metallo-dependent phosphatases"/>
    <property type="match status" value="1"/>
</dbReference>